<accession>A0AA39GS87</accession>
<gene>
    <name evidence="9" type="ORF">NLU13_2128</name>
</gene>
<keyword evidence="10" id="KW-1185">Reference proteome</keyword>
<dbReference type="PANTHER" id="PTHR31595">
    <property type="entry name" value="LONG-CHAIN-ALCOHOL O-FATTY-ACYLTRANSFERASE 3-RELATED"/>
    <property type="match status" value="1"/>
</dbReference>
<dbReference type="GO" id="GO:0008374">
    <property type="term" value="F:O-acyltransferase activity"/>
    <property type="evidence" value="ECO:0007669"/>
    <property type="project" value="InterPro"/>
</dbReference>
<evidence type="ECO:0000256" key="7">
    <source>
        <dbReference type="SAM" id="Phobius"/>
    </source>
</evidence>
<keyword evidence="4 7" id="KW-0812">Transmembrane</keyword>
<dbReference type="GO" id="GO:0016020">
    <property type="term" value="C:membrane"/>
    <property type="evidence" value="ECO:0007669"/>
    <property type="project" value="UniProtKB-SubCell"/>
</dbReference>
<feature type="transmembrane region" description="Helical" evidence="7">
    <location>
        <begin position="259"/>
        <end position="278"/>
    </location>
</feature>
<evidence type="ECO:0000313" key="9">
    <source>
        <dbReference type="EMBL" id="KAK0392633.1"/>
    </source>
</evidence>
<comment type="similarity">
    <text evidence="2">Belongs to the wax synthase family.</text>
</comment>
<feature type="domain" description="Wax synthase" evidence="8">
    <location>
        <begin position="348"/>
        <end position="437"/>
    </location>
</feature>
<protein>
    <recommendedName>
        <fullName evidence="8">Wax synthase domain-containing protein</fullName>
    </recommendedName>
</protein>
<organism evidence="9 10">
    <name type="scientific">Sarocladium strictum</name>
    <name type="common">Black bundle disease fungus</name>
    <name type="synonym">Acremonium strictum</name>
    <dbReference type="NCBI Taxonomy" id="5046"/>
    <lineage>
        <taxon>Eukaryota</taxon>
        <taxon>Fungi</taxon>
        <taxon>Dikarya</taxon>
        <taxon>Ascomycota</taxon>
        <taxon>Pezizomycotina</taxon>
        <taxon>Sordariomycetes</taxon>
        <taxon>Hypocreomycetidae</taxon>
        <taxon>Hypocreales</taxon>
        <taxon>Sarocladiaceae</taxon>
        <taxon>Sarocladium</taxon>
    </lineage>
</organism>
<name>A0AA39GS87_SARSR</name>
<feature type="transmembrane region" description="Helical" evidence="7">
    <location>
        <begin position="87"/>
        <end position="109"/>
    </location>
</feature>
<evidence type="ECO:0000256" key="3">
    <source>
        <dbReference type="ARBA" id="ARBA00022679"/>
    </source>
</evidence>
<evidence type="ECO:0000259" key="8">
    <source>
        <dbReference type="Pfam" id="PF13813"/>
    </source>
</evidence>
<evidence type="ECO:0000256" key="2">
    <source>
        <dbReference type="ARBA" id="ARBA00007282"/>
    </source>
</evidence>
<dbReference type="Proteomes" id="UP001175261">
    <property type="component" value="Unassembled WGS sequence"/>
</dbReference>
<comment type="caution">
    <text evidence="9">The sequence shown here is derived from an EMBL/GenBank/DDBJ whole genome shotgun (WGS) entry which is preliminary data.</text>
</comment>
<keyword evidence="3" id="KW-0808">Transferase</keyword>
<evidence type="ECO:0000256" key="1">
    <source>
        <dbReference type="ARBA" id="ARBA00004141"/>
    </source>
</evidence>
<dbReference type="InterPro" id="IPR032805">
    <property type="entry name" value="Wax_synthase_dom"/>
</dbReference>
<feature type="transmembrane region" description="Helical" evidence="7">
    <location>
        <begin position="298"/>
        <end position="320"/>
    </location>
</feature>
<keyword evidence="5 7" id="KW-1133">Transmembrane helix</keyword>
<dbReference type="GO" id="GO:0006629">
    <property type="term" value="P:lipid metabolic process"/>
    <property type="evidence" value="ECO:0007669"/>
    <property type="project" value="InterPro"/>
</dbReference>
<feature type="transmembrane region" description="Helical" evidence="7">
    <location>
        <begin position="433"/>
        <end position="452"/>
    </location>
</feature>
<feature type="transmembrane region" description="Helical" evidence="7">
    <location>
        <begin position="58"/>
        <end position="75"/>
    </location>
</feature>
<keyword evidence="6 7" id="KW-0472">Membrane</keyword>
<feature type="transmembrane region" description="Helical" evidence="7">
    <location>
        <begin position="33"/>
        <end position="51"/>
    </location>
</feature>
<proteinExistence type="inferred from homology"/>
<dbReference type="AlphaFoldDB" id="A0AA39GS87"/>
<comment type="subcellular location">
    <subcellularLocation>
        <location evidence="1">Membrane</location>
        <topology evidence="1">Multi-pass membrane protein</topology>
    </subcellularLocation>
</comment>
<evidence type="ECO:0000256" key="5">
    <source>
        <dbReference type="ARBA" id="ARBA00022989"/>
    </source>
</evidence>
<dbReference type="Pfam" id="PF13813">
    <property type="entry name" value="MBOAT_2"/>
    <property type="match status" value="1"/>
</dbReference>
<evidence type="ECO:0000256" key="6">
    <source>
        <dbReference type="ARBA" id="ARBA00023136"/>
    </source>
</evidence>
<sequence length="545" mass="61697">MDSLHDSLDDANRAKLRATFAAEVSAGHKMPFVVPYTLFAAFIIPTLWLSISQKRYPWVYTTRWPLAAFIIAFNLHVTSRTSSGNLAISYATGLLAGWGIIYNLNLMIWTRPQATAARIVRRRNMAHGTTAKSLSRVDGNTSVDGPTGILRQRGIAKNATGQANRNLATNGHAEDDGSKYVWQPFPHEAPWRERSNWALDLTTSFRGCGWNWAISSVPQPKRPGSVEGPTPVDMESCPVKTPAGYTRCTQRAEFIRKRLLNVALTYTIIDFLAITMSQDPYFVLGPDHRHEAPPHLSWLHPILLLWLRQLMSLSGFIAAISGMMTANALLQYHLAPYLIPSREELWHYPSIFGDFTAVLDRGLAGWWGIWWHQTFRAQFLAPATFLLREGYYRKGETLSKIVALAISFGQSGILHAFGSWTTIPETRPWRAPAFFALQAVGIVIQEFLSSFLRSYIEARNPTLASSRLCRRVGNFAFTLLWIQWTSVFFCDDIASTGLWLCDPVPFSPLRMLGLGRAGDRWWRWERAHYPGWYTGEHWWESGVAF</sequence>
<dbReference type="InterPro" id="IPR044851">
    <property type="entry name" value="Wax_synthase"/>
</dbReference>
<evidence type="ECO:0000256" key="4">
    <source>
        <dbReference type="ARBA" id="ARBA00022692"/>
    </source>
</evidence>
<feature type="transmembrane region" description="Helical" evidence="7">
    <location>
        <begin position="401"/>
        <end position="421"/>
    </location>
</feature>
<evidence type="ECO:0000313" key="10">
    <source>
        <dbReference type="Proteomes" id="UP001175261"/>
    </source>
</evidence>
<dbReference type="EMBL" id="JAPDFR010000001">
    <property type="protein sequence ID" value="KAK0392633.1"/>
    <property type="molecule type" value="Genomic_DNA"/>
</dbReference>
<dbReference type="PANTHER" id="PTHR31595:SF67">
    <property type="entry name" value="WAX SYNTHASE DOMAIN-CONTAINING PROTEIN"/>
    <property type="match status" value="1"/>
</dbReference>
<reference evidence="9" key="1">
    <citation type="submission" date="2022-10" db="EMBL/GenBank/DDBJ databases">
        <title>Determination and structural analysis of whole genome sequence of Sarocladium strictum F4-1.</title>
        <authorList>
            <person name="Hu L."/>
            <person name="Jiang Y."/>
        </authorList>
    </citation>
    <scope>NUCLEOTIDE SEQUENCE</scope>
    <source>
        <strain evidence="9">F4-1</strain>
    </source>
</reference>